<dbReference type="SUPFAM" id="SSF46565">
    <property type="entry name" value="Chaperone J-domain"/>
    <property type="match status" value="1"/>
</dbReference>
<evidence type="ECO:0000313" key="3">
    <source>
        <dbReference type="Proteomes" id="UP001341840"/>
    </source>
</evidence>
<dbReference type="InterPro" id="IPR001623">
    <property type="entry name" value="DnaJ_domain"/>
</dbReference>
<dbReference type="PANTHER" id="PTHR45432">
    <property type="entry name" value="CHAPERONE PROTEIN DNAJ 11, CHLOROPLASTIC-LIKE"/>
    <property type="match status" value="1"/>
</dbReference>
<dbReference type="InterPro" id="IPR018253">
    <property type="entry name" value="DnaJ_domain_CS"/>
</dbReference>
<sequence>MSATLNLSAVPAVKFSFCSDNRACNGRFHRHSPIRAIASPVPATSGSLYEVLRVEQDASPTEIKSAFRSLAKLYHPDVAAVRRLPDSDGDSGTDDGDFIEIRNAYETLSDSSSRAMYDRSLASRKRRFQASLSVKGNSGYNSTRRWETDQCCLWPTKRIHFQCSKPSIASKKFFVWGEKVVVLIDEWAVMVELKPERDGPRGRSLSTS</sequence>
<accession>A0ABU6ZAW3</accession>
<evidence type="ECO:0000313" key="2">
    <source>
        <dbReference type="EMBL" id="MED6218699.1"/>
    </source>
</evidence>
<dbReference type="InterPro" id="IPR036869">
    <property type="entry name" value="J_dom_sf"/>
</dbReference>
<dbReference type="Pfam" id="PF00226">
    <property type="entry name" value="DnaJ"/>
    <property type="match status" value="1"/>
</dbReference>
<dbReference type="PROSITE" id="PS00636">
    <property type="entry name" value="DNAJ_1"/>
    <property type="match status" value="1"/>
</dbReference>
<dbReference type="SMART" id="SM00271">
    <property type="entry name" value="DnaJ"/>
    <property type="match status" value="1"/>
</dbReference>
<dbReference type="PANTHER" id="PTHR45432:SF2">
    <property type="entry name" value="CHAPERONE PROTEIN DNAJ 11, CHLOROPLASTIC"/>
    <property type="match status" value="1"/>
</dbReference>
<dbReference type="Proteomes" id="UP001341840">
    <property type="component" value="Unassembled WGS sequence"/>
</dbReference>
<gene>
    <name evidence="2" type="ORF">PIB30_028902</name>
</gene>
<dbReference type="PROSITE" id="PS50076">
    <property type="entry name" value="DNAJ_2"/>
    <property type="match status" value="1"/>
</dbReference>
<feature type="domain" description="J" evidence="1">
    <location>
        <begin position="47"/>
        <end position="121"/>
    </location>
</feature>
<dbReference type="CDD" id="cd06257">
    <property type="entry name" value="DnaJ"/>
    <property type="match status" value="1"/>
</dbReference>
<protein>
    <recommendedName>
        <fullName evidence="1">J domain-containing protein</fullName>
    </recommendedName>
</protein>
<comment type="caution">
    <text evidence="2">The sequence shown here is derived from an EMBL/GenBank/DDBJ whole genome shotgun (WGS) entry which is preliminary data.</text>
</comment>
<name>A0ABU6ZAW3_9FABA</name>
<keyword evidence="3" id="KW-1185">Reference proteome</keyword>
<evidence type="ECO:0000259" key="1">
    <source>
        <dbReference type="PROSITE" id="PS50076"/>
    </source>
</evidence>
<dbReference type="PRINTS" id="PR00625">
    <property type="entry name" value="JDOMAIN"/>
</dbReference>
<organism evidence="2 3">
    <name type="scientific">Stylosanthes scabra</name>
    <dbReference type="NCBI Taxonomy" id="79078"/>
    <lineage>
        <taxon>Eukaryota</taxon>
        <taxon>Viridiplantae</taxon>
        <taxon>Streptophyta</taxon>
        <taxon>Embryophyta</taxon>
        <taxon>Tracheophyta</taxon>
        <taxon>Spermatophyta</taxon>
        <taxon>Magnoliopsida</taxon>
        <taxon>eudicotyledons</taxon>
        <taxon>Gunneridae</taxon>
        <taxon>Pentapetalae</taxon>
        <taxon>rosids</taxon>
        <taxon>fabids</taxon>
        <taxon>Fabales</taxon>
        <taxon>Fabaceae</taxon>
        <taxon>Papilionoideae</taxon>
        <taxon>50 kb inversion clade</taxon>
        <taxon>dalbergioids sensu lato</taxon>
        <taxon>Dalbergieae</taxon>
        <taxon>Pterocarpus clade</taxon>
        <taxon>Stylosanthes</taxon>
    </lineage>
</organism>
<dbReference type="Gene3D" id="1.10.287.110">
    <property type="entry name" value="DnaJ domain"/>
    <property type="match status" value="1"/>
</dbReference>
<dbReference type="EMBL" id="JASCZI010271976">
    <property type="protein sequence ID" value="MED6218699.1"/>
    <property type="molecule type" value="Genomic_DNA"/>
</dbReference>
<reference evidence="2 3" key="1">
    <citation type="journal article" date="2023" name="Plants (Basel)">
        <title>Bridging the Gap: Combining Genomics and Transcriptomics Approaches to Understand Stylosanthes scabra, an Orphan Legume from the Brazilian Caatinga.</title>
        <authorList>
            <person name="Ferreira-Neto J.R.C."/>
            <person name="da Silva M.D."/>
            <person name="Binneck E."/>
            <person name="de Melo N.F."/>
            <person name="da Silva R.H."/>
            <person name="de Melo A.L.T.M."/>
            <person name="Pandolfi V."/>
            <person name="Bustamante F.O."/>
            <person name="Brasileiro-Vidal A.C."/>
            <person name="Benko-Iseppon A.M."/>
        </authorList>
    </citation>
    <scope>NUCLEOTIDE SEQUENCE [LARGE SCALE GENOMIC DNA]</scope>
    <source>
        <tissue evidence="2">Leaves</tissue>
    </source>
</reference>
<proteinExistence type="predicted"/>